<dbReference type="AlphaFoldDB" id="A0A0W8F5I1"/>
<name>A0A0W8F5I1_9ZZZZ</name>
<proteinExistence type="predicted"/>
<sequence>MSEFKLANDGREVVVLKGSTIPEAAQKAGFYALALYAAAPKSPRREWSIR</sequence>
<evidence type="ECO:0000313" key="1">
    <source>
        <dbReference type="EMBL" id="KUG16081.1"/>
    </source>
</evidence>
<organism evidence="1">
    <name type="scientific">hydrocarbon metagenome</name>
    <dbReference type="NCBI Taxonomy" id="938273"/>
    <lineage>
        <taxon>unclassified sequences</taxon>
        <taxon>metagenomes</taxon>
        <taxon>ecological metagenomes</taxon>
    </lineage>
</organism>
<accession>A0A0W8F5I1</accession>
<comment type="caution">
    <text evidence="1">The sequence shown here is derived from an EMBL/GenBank/DDBJ whole genome shotgun (WGS) entry which is preliminary data.</text>
</comment>
<dbReference type="EMBL" id="LNQE01001515">
    <property type="protein sequence ID" value="KUG16081.1"/>
    <property type="molecule type" value="Genomic_DNA"/>
</dbReference>
<reference evidence="1" key="1">
    <citation type="journal article" date="2015" name="Proc. Natl. Acad. Sci. U.S.A.">
        <title>Networks of energetic and metabolic interactions define dynamics in microbial communities.</title>
        <authorList>
            <person name="Embree M."/>
            <person name="Liu J.K."/>
            <person name="Al-Bassam M.M."/>
            <person name="Zengler K."/>
        </authorList>
    </citation>
    <scope>NUCLEOTIDE SEQUENCE</scope>
</reference>
<protein>
    <submittedName>
        <fullName evidence="1">Uncharacterized protein</fullName>
    </submittedName>
</protein>
<gene>
    <name evidence="1" type="ORF">ASZ90_014246</name>
</gene>